<feature type="binding site" evidence="9 11">
    <location>
        <begin position="340"/>
        <end position="347"/>
    </location>
    <ligand>
        <name>ATP</name>
        <dbReference type="ChEBI" id="CHEBI:30616"/>
    </ligand>
</feature>
<reference evidence="16 17" key="1">
    <citation type="journal article" date="2015" name="Nature">
        <title>rRNA introns, odd ribosomes, and small enigmatic genomes across a large radiation of phyla.</title>
        <authorList>
            <person name="Brown C.T."/>
            <person name="Hug L.A."/>
            <person name="Thomas B.C."/>
            <person name="Sharon I."/>
            <person name="Castelle C.J."/>
            <person name="Singh A."/>
            <person name="Wilkins M.J."/>
            <person name="Williams K.H."/>
            <person name="Banfield J.F."/>
        </authorList>
    </citation>
    <scope>NUCLEOTIDE SEQUENCE [LARGE SCALE GENOMIC DNA]</scope>
</reference>
<evidence type="ECO:0000313" key="17">
    <source>
        <dbReference type="Proteomes" id="UP000034137"/>
    </source>
</evidence>
<dbReference type="FunFam" id="3.40.50.300:FF:000382">
    <property type="entry name" value="Lon protease homolog 2, peroxisomal"/>
    <property type="match status" value="1"/>
</dbReference>
<evidence type="ECO:0000256" key="4">
    <source>
        <dbReference type="ARBA" id="ARBA00022741"/>
    </source>
</evidence>
<dbReference type="InterPro" id="IPR008268">
    <property type="entry name" value="Peptidase_S16_AS"/>
</dbReference>
<dbReference type="InterPro" id="IPR027417">
    <property type="entry name" value="P-loop_NTPase"/>
</dbReference>
<dbReference type="Gene3D" id="1.10.8.60">
    <property type="match status" value="1"/>
</dbReference>
<dbReference type="InterPro" id="IPR027543">
    <property type="entry name" value="Lon_bac"/>
</dbReference>
<dbReference type="Gene3D" id="1.20.58.1480">
    <property type="match status" value="1"/>
</dbReference>
<evidence type="ECO:0000256" key="3">
    <source>
        <dbReference type="ARBA" id="ARBA00022670"/>
    </source>
</evidence>
<dbReference type="HAMAP" id="MF_01973">
    <property type="entry name" value="lon_bact"/>
    <property type="match status" value="1"/>
</dbReference>
<dbReference type="InterPro" id="IPR014721">
    <property type="entry name" value="Ribsml_uS5_D2-typ_fold_subgr"/>
</dbReference>
<evidence type="ECO:0000256" key="11">
    <source>
        <dbReference type="PIRSR" id="PIRSR001174-2"/>
    </source>
</evidence>
<keyword evidence="4 9" id="KW-0547">Nucleotide-binding</keyword>
<dbReference type="PIRSF" id="PIRSF001174">
    <property type="entry name" value="Lon_proteas"/>
    <property type="match status" value="1"/>
</dbReference>
<protein>
    <recommendedName>
        <fullName evidence="9">Lon protease</fullName>
        <ecNumber evidence="9">3.4.21.53</ecNumber>
    </recommendedName>
    <alternativeName>
        <fullName evidence="9">ATP-dependent protease La</fullName>
    </alternativeName>
</protein>
<dbReference type="Pfam" id="PF05362">
    <property type="entry name" value="Lon_C"/>
    <property type="match status" value="1"/>
</dbReference>
<evidence type="ECO:0000256" key="1">
    <source>
        <dbReference type="ARBA" id="ARBA00004496"/>
    </source>
</evidence>
<dbReference type="PROSITE" id="PS51786">
    <property type="entry name" value="LON_PROTEOLYTIC"/>
    <property type="match status" value="1"/>
</dbReference>
<feature type="domain" description="Lon proteolytic" evidence="14">
    <location>
        <begin position="577"/>
        <end position="756"/>
    </location>
</feature>
<dbReference type="PROSITE" id="PS51787">
    <property type="entry name" value="LON_N"/>
    <property type="match status" value="1"/>
</dbReference>
<comment type="similarity">
    <text evidence="9 12 13">Belongs to the peptidase S16 family.</text>
</comment>
<dbReference type="InterPro" id="IPR027065">
    <property type="entry name" value="Lon_Prtase"/>
</dbReference>
<dbReference type="InterPro" id="IPR020568">
    <property type="entry name" value="Ribosomal_Su5_D2-typ_SF"/>
</dbReference>
<feature type="active site" evidence="9 10">
    <location>
        <position position="663"/>
    </location>
</feature>
<dbReference type="PATRIC" id="fig|1618642.3.peg.931"/>
<evidence type="ECO:0000256" key="13">
    <source>
        <dbReference type="RuleBase" id="RU000591"/>
    </source>
</evidence>
<evidence type="ECO:0000256" key="5">
    <source>
        <dbReference type="ARBA" id="ARBA00022801"/>
    </source>
</evidence>
<comment type="catalytic activity">
    <reaction evidence="9 12">
        <text>Hydrolysis of proteins in presence of ATP.</text>
        <dbReference type="EC" id="3.4.21.53"/>
    </reaction>
</comment>
<comment type="subcellular location">
    <subcellularLocation>
        <location evidence="1 9">Cytoplasm</location>
    </subcellularLocation>
</comment>
<feature type="domain" description="Lon N-terminal" evidence="15">
    <location>
        <begin position="1"/>
        <end position="188"/>
    </location>
</feature>
<dbReference type="Pfam" id="PF00004">
    <property type="entry name" value="AAA"/>
    <property type="match status" value="1"/>
</dbReference>
<comment type="function">
    <text evidence="9">ATP-dependent serine protease that mediates the selective degradation of mutant and abnormal proteins as well as certain short-lived regulatory proteins. Required for cellular homeostasis and for survival from DNA damage and developmental changes induced by stress. Degrades polypeptides processively to yield small peptide fragments that are 5 to 10 amino acids long. Binds to DNA in a double-stranded, site-specific manner.</text>
</comment>
<dbReference type="GO" id="GO:0016887">
    <property type="term" value="F:ATP hydrolysis activity"/>
    <property type="evidence" value="ECO:0007669"/>
    <property type="project" value="UniProtKB-UniRule"/>
</dbReference>
<dbReference type="SMART" id="SM00382">
    <property type="entry name" value="AAA"/>
    <property type="match status" value="1"/>
</dbReference>
<feature type="active site" evidence="9 10">
    <location>
        <position position="706"/>
    </location>
</feature>
<dbReference type="InterPro" id="IPR003959">
    <property type="entry name" value="ATPase_AAA_core"/>
</dbReference>
<dbReference type="SUPFAM" id="SSF88697">
    <property type="entry name" value="PUA domain-like"/>
    <property type="match status" value="1"/>
</dbReference>
<dbReference type="SUPFAM" id="SSF52540">
    <property type="entry name" value="P-loop containing nucleoside triphosphate hydrolases"/>
    <property type="match status" value="1"/>
</dbReference>
<dbReference type="NCBIfam" id="TIGR00763">
    <property type="entry name" value="lon"/>
    <property type="match status" value="1"/>
</dbReference>
<dbReference type="InterPro" id="IPR008269">
    <property type="entry name" value="Lon_proteolytic"/>
</dbReference>
<evidence type="ECO:0000313" key="16">
    <source>
        <dbReference type="EMBL" id="KKR31487.1"/>
    </source>
</evidence>
<dbReference type="InterPro" id="IPR003593">
    <property type="entry name" value="AAA+_ATPase"/>
</dbReference>
<dbReference type="Gene3D" id="3.30.230.10">
    <property type="match status" value="1"/>
</dbReference>
<dbReference type="GO" id="GO:0004252">
    <property type="term" value="F:serine-type endopeptidase activity"/>
    <property type="evidence" value="ECO:0007669"/>
    <property type="project" value="UniProtKB-UniRule"/>
</dbReference>
<accession>A0A0G0T0U7</accession>
<name>A0A0G0T0U7_9BACT</name>
<dbReference type="EC" id="3.4.21.53" evidence="9"/>
<evidence type="ECO:0000256" key="9">
    <source>
        <dbReference type="HAMAP-Rule" id="MF_01973"/>
    </source>
</evidence>
<dbReference type="Gene3D" id="1.20.5.5270">
    <property type="match status" value="1"/>
</dbReference>
<dbReference type="GO" id="GO:0034605">
    <property type="term" value="P:cellular response to heat"/>
    <property type="evidence" value="ECO:0007669"/>
    <property type="project" value="UniProtKB-UniRule"/>
</dbReference>
<dbReference type="GO" id="GO:0043565">
    <property type="term" value="F:sequence-specific DNA binding"/>
    <property type="evidence" value="ECO:0007669"/>
    <property type="project" value="UniProtKB-UniRule"/>
</dbReference>
<dbReference type="CDD" id="cd19500">
    <property type="entry name" value="RecA-like_Lon"/>
    <property type="match status" value="1"/>
</dbReference>
<evidence type="ECO:0000256" key="10">
    <source>
        <dbReference type="PIRSR" id="PIRSR001174-1"/>
    </source>
</evidence>
<keyword evidence="5 9" id="KW-0378">Hydrolase</keyword>
<keyword evidence="6 9" id="KW-0720">Serine protease</keyword>
<keyword evidence="7 9" id="KW-0067">ATP-binding</keyword>
<dbReference type="AlphaFoldDB" id="A0A0G0T0U7"/>
<dbReference type="InterPro" id="IPR054594">
    <property type="entry name" value="Lon_lid"/>
</dbReference>
<organism evidence="16 17">
    <name type="scientific">Candidatus Falkowbacteria bacterium GW2011_GWF2_39_8</name>
    <dbReference type="NCBI Taxonomy" id="1618642"/>
    <lineage>
        <taxon>Bacteria</taxon>
        <taxon>Candidatus Falkowiibacteriota</taxon>
    </lineage>
</organism>
<dbReference type="GO" id="GO:0004176">
    <property type="term" value="F:ATP-dependent peptidase activity"/>
    <property type="evidence" value="ECO:0007669"/>
    <property type="project" value="UniProtKB-UniRule"/>
</dbReference>
<dbReference type="GO" id="GO:0005737">
    <property type="term" value="C:cytoplasm"/>
    <property type="evidence" value="ECO:0007669"/>
    <property type="project" value="UniProtKB-SubCell"/>
</dbReference>
<dbReference type="PRINTS" id="PR00830">
    <property type="entry name" value="ENDOLAPTASE"/>
</dbReference>
<evidence type="ECO:0000259" key="15">
    <source>
        <dbReference type="PROSITE" id="PS51787"/>
    </source>
</evidence>
<comment type="caution">
    <text evidence="16">The sequence shown here is derived from an EMBL/GenBank/DDBJ whole genome shotgun (WGS) entry which is preliminary data.</text>
</comment>
<dbReference type="InterPro" id="IPR004815">
    <property type="entry name" value="Lon_bac/euk-typ"/>
</dbReference>
<dbReference type="Proteomes" id="UP000034137">
    <property type="component" value="Unassembled WGS sequence"/>
</dbReference>
<comment type="induction">
    <text evidence="9">By heat shock.</text>
</comment>
<dbReference type="SUPFAM" id="SSF54211">
    <property type="entry name" value="Ribosomal protein S5 domain 2-like"/>
    <property type="match status" value="1"/>
</dbReference>
<evidence type="ECO:0000256" key="2">
    <source>
        <dbReference type="ARBA" id="ARBA00022490"/>
    </source>
</evidence>
<dbReference type="GO" id="GO:0005524">
    <property type="term" value="F:ATP binding"/>
    <property type="evidence" value="ECO:0007669"/>
    <property type="project" value="UniProtKB-UniRule"/>
</dbReference>
<keyword evidence="8 9" id="KW-0346">Stress response</keyword>
<dbReference type="Pfam" id="PF22667">
    <property type="entry name" value="Lon_lid"/>
    <property type="match status" value="1"/>
</dbReference>
<dbReference type="EMBL" id="LBXO01000059">
    <property type="protein sequence ID" value="KKR31487.1"/>
    <property type="molecule type" value="Genomic_DNA"/>
</dbReference>
<dbReference type="PROSITE" id="PS01046">
    <property type="entry name" value="LON_SER"/>
    <property type="match status" value="1"/>
</dbReference>
<dbReference type="GO" id="GO:0006515">
    <property type="term" value="P:protein quality control for misfolded or incompletely synthesized proteins"/>
    <property type="evidence" value="ECO:0007669"/>
    <property type="project" value="UniProtKB-UniRule"/>
</dbReference>
<keyword evidence="3 9" id="KW-0645">Protease</keyword>
<gene>
    <name evidence="9" type="primary">lon</name>
    <name evidence="16" type="ORF">UT64_C0059G0010</name>
</gene>
<dbReference type="InterPro" id="IPR003111">
    <property type="entry name" value="Lon_prtase_N"/>
</dbReference>
<evidence type="ECO:0000256" key="8">
    <source>
        <dbReference type="ARBA" id="ARBA00023016"/>
    </source>
</evidence>
<dbReference type="InterPro" id="IPR015947">
    <property type="entry name" value="PUA-like_sf"/>
</dbReference>
<dbReference type="SMART" id="SM00464">
    <property type="entry name" value="LON"/>
    <property type="match status" value="1"/>
</dbReference>
<evidence type="ECO:0000256" key="6">
    <source>
        <dbReference type="ARBA" id="ARBA00022825"/>
    </source>
</evidence>
<dbReference type="PANTHER" id="PTHR10046">
    <property type="entry name" value="ATP DEPENDENT LON PROTEASE FAMILY MEMBER"/>
    <property type="match status" value="1"/>
</dbReference>
<dbReference type="Gene3D" id="3.40.50.300">
    <property type="entry name" value="P-loop containing nucleotide triphosphate hydrolases"/>
    <property type="match status" value="1"/>
</dbReference>
<proteinExistence type="evidence at transcript level"/>
<keyword evidence="2 9" id="KW-0963">Cytoplasm</keyword>
<sequence>MVIANHKNYPCVFIKKAVIFPTEKVPLVLEGKRVAIEQEGLIIVAFQKNGEVGEMAVLGKIIQFWNLTVTIMGVIVEGRERVRIIKNFTQGNVNMAEAEIPVMEAPDKDSELIAEKVFENFKMMVQLEGIMPIFLVDEIQKNNLDPQTLSFVIGAAMKLNFKDKLEIFEMLETKKRLEMLLLLITKKIEILKTEKKIQTEVEKEINKTQKEYILRERMKAIEKELGISEEYKEFDELEKRIKKALMPEKIEAVALKELARLKAMPATSAETPYIRTYLDLLIELPWNIKEKSVIDFKRAKRILDNEHYGLEKVKERIIEYLAVQKLIKKKGQTTIMCFIGPPGTGKTSVGKSIARALGRKFHRLSLGGIRDEAEIRGHRRTYVGALPGRIIQGIKTVATKNPVFMLDEIDKIGQDFRGDPSAALLEVLDPEQNNSFSDHYLEVPFDLSEVFFITTANIIDSIPPTLRDRMEVIEFSSYTSAEKFSIATKFLIPRVLEANGLDKEELMFENQAIKKIIEKYTKEAGVRNLERKLSEIARKVAKKFVEKEKQFKISVKANELYRYLGPEDFQITMGNKKDEVGVSTGMAWTPAGGEIIFIEAVAYPGKGKLILTGQLRESTQDSARAALSYLRSVEDKFKLKSKDLEKLDIHVHVPGSLPKDGPSAGIAIATALASLLNRKKVRKEVALTGEITLSGKVLEVGGIKEKVIAAHRAGVKTIIMPRENEKHLHEVPSDIRKDLSFKFVSNMEEVFKNTFK</sequence>
<dbReference type="Pfam" id="PF02190">
    <property type="entry name" value="LON_substr_bdg"/>
    <property type="match status" value="1"/>
</dbReference>
<evidence type="ECO:0000256" key="7">
    <source>
        <dbReference type="ARBA" id="ARBA00022840"/>
    </source>
</evidence>
<evidence type="ECO:0000259" key="14">
    <source>
        <dbReference type="PROSITE" id="PS51786"/>
    </source>
</evidence>
<evidence type="ECO:0000256" key="12">
    <source>
        <dbReference type="PROSITE-ProRule" id="PRU01122"/>
    </source>
</evidence>
<comment type="subunit">
    <text evidence="9">Homohexamer. Organized in a ring with a central cavity.</text>
</comment>